<feature type="transmembrane region" description="Helical" evidence="2">
    <location>
        <begin position="6"/>
        <end position="27"/>
    </location>
</feature>
<evidence type="ECO:0000256" key="1">
    <source>
        <dbReference type="SAM" id="MobiDB-lite"/>
    </source>
</evidence>
<dbReference type="Proteomes" id="UP000320209">
    <property type="component" value="Unassembled WGS sequence"/>
</dbReference>
<feature type="region of interest" description="Disordered" evidence="1">
    <location>
        <begin position="95"/>
        <end position="122"/>
    </location>
</feature>
<protein>
    <submittedName>
        <fullName evidence="3">Uncharacterized protein</fullName>
    </submittedName>
</protein>
<gene>
    <name evidence="3" type="ORF">FB381_4450</name>
</gene>
<sequence length="122" mass="13351">MLKWVLAAVGIVVAMIAIFIGVVLFLFNREGPDMSNLTELHSAEVLDLTDLGSSYRVVYEYTYQGETFYGRKTINGNSLHRGSTFGICLDPSDPAKHAHTHTDCGPGGPLDPKEGLKEKPEL</sequence>
<evidence type="ECO:0000313" key="4">
    <source>
        <dbReference type="Proteomes" id="UP000320209"/>
    </source>
</evidence>
<name>A0A543AD59_9ACTN</name>
<dbReference type="RefSeq" id="WP_141782231.1">
    <property type="nucleotide sequence ID" value="NZ_VFOV01000001.1"/>
</dbReference>
<keyword evidence="2" id="KW-1133">Transmembrane helix</keyword>
<organism evidence="3 4">
    <name type="scientific">Nocardioides albertanoniae</name>
    <dbReference type="NCBI Taxonomy" id="1175486"/>
    <lineage>
        <taxon>Bacteria</taxon>
        <taxon>Bacillati</taxon>
        <taxon>Actinomycetota</taxon>
        <taxon>Actinomycetes</taxon>
        <taxon>Propionibacteriales</taxon>
        <taxon>Nocardioidaceae</taxon>
        <taxon>Nocardioides</taxon>
    </lineage>
</organism>
<keyword evidence="4" id="KW-1185">Reference proteome</keyword>
<feature type="compositionally biased region" description="Basic and acidic residues" evidence="1">
    <location>
        <begin position="111"/>
        <end position="122"/>
    </location>
</feature>
<keyword evidence="2" id="KW-0472">Membrane</keyword>
<dbReference type="OrthoDB" id="9842557at2"/>
<dbReference type="EMBL" id="VFOV01000001">
    <property type="protein sequence ID" value="TQL70515.1"/>
    <property type="molecule type" value="Genomic_DNA"/>
</dbReference>
<evidence type="ECO:0000313" key="3">
    <source>
        <dbReference type="EMBL" id="TQL70515.1"/>
    </source>
</evidence>
<accession>A0A543AD59</accession>
<evidence type="ECO:0000256" key="2">
    <source>
        <dbReference type="SAM" id="Phobius"/>
    </source>
</evidence>
<proteinExistence type="predicted"/>
<reference evidence="3 4" key="1">
    <citation type="submission" date="2019-06" db="EMBL/GenBank/DDBJ databases">
        <title>Sequencing the genomes of 1000 actinobacteria strains.</title>
        <authorList>
            <person name="Klenk H.-P."/>
        </authorList>
    </citation>
    <scope>NUCLEOTIDE SEQUENCE [LARGE SCALE GENOMIC DNA]</scope>
    <source>
        <strain evidence="3 4">DSM 25218</strain>
    </source>
</reference>
<keyword evidence="2" id="KW-0812">Transmembrane</keyword>
<comment type="caution">
    <text evidence="3">The sequence shown here is derived from an EMBL/GenBank/DDBJ whole genome shotgun (WGS) entry which is preliminary data.</text>
</comment>
<dbReference type="AlphaFoldDB" id="A0A543AD59"/>